<dbReference type="Proteomes" id="UP001732700">
    <property type="component" value="Chromosome 1D"/>
</dbReference>
<keyword evidence="2" id="KW-1185">Reference proteome</keyword>
<dbReference type="EnsemblPlants" id="AVESA.00010b.r2.1DG0193830.1">
    <property type="protein sequence ID" value="AVESA.00010b.r2.1DG0193830.1.CDS"/>
    <property type="gene ID" value="AVESA.00010b.r2.1DG0193830"/>
</dbReference>
<reference evidence="1" key="2">
    <citation type="submission" date="2025-09" db="UniProtKB">
        <authorList>
            <consortium name="EnsemblPlants"/>
        </authorList>
    </citation>
    <scope>IDENTIFICATION</scope>
</reference>
<accession>A0ACD5U754</accession>
<sequence length="634" mass="70814">MPKAGDCSGGGGGGGRRGGDARDLPLLLFRVGAAITLSIAGMVLSRLRLRSQRRPRPRHLLLPPPSEQDDARGIKGGGGGLKEELRILKNEDTKAKIISGNSVHTTTTTTTTTTTASMSLPPKCRNIDDDEGFLLPEFSEMVMEEFGREVGNAATSPVARVREDASSEHEIYKLRDMVRSLQEREKTMEIQLLEFYGLQEQDAAVRELENQLKINNVESKLYSLKIESLQSENQRLQTQLSESSKLTSELEMTKSKYKLLKKKLRLDAEQGKEKITSLQKIIDSFQCKEVISEGQVDPEVAKKLKRLEELENEARELRAANSRLQQENSHLIRRLELTRLPPVHKSHHSMEVKASEEVVGLKQENEKLSKEVEQLQTDRFADVEELVYLKWINACLRHELKSKGSPGTQPSARNLSNTLSPKSEETAKQLIMEYANAGADERSLSSIEFGSEYASSRASSSGDPDDMSIDMSSMTKHANPKKKEKKRFFSKLRKLVLGKDKEKNKFPVLERRVSISTCSFDDFTGRASQDSYSSFMTEGAVSANQQHDARGSGRHSFDNNKYSHPSTEAGDGRNQRHVVKKSASFGSERFSEHGSQFDSGEATIPEDTEIHKFAEALITSRSDSMPSRRTASFG</sequence>
<reference evidence="1" key="1">
    <citation type="submission" date="2021-05" db="EMBL/GenBank/DDBJ databases">
        <authorList>
            <person name="Scholz U."/>
            <person name="Mascher M."/>
            <person name="Fiebig A."/>
        </authorList>
    </citation>
    <scope>NUCLEOTIDE SEQUENCE [LARGE SCALE GENOMIC DNA]</scope>
</reference>
<name>A0ACD5U754_AVESA</name>
<evidence type="ECO:0000313" key="2">
    <source>
        <dbReference type="Proteomes" id="UP001732700"/>
    </source>
</evidence>
<evidence type="ECO:0000313" key="1">
    <source>
        <dbReference type="EnsemblPlants" id="AVESA.00010b.r2.1DG0193830.1.CDS"/>
    </source>
</evidence>
<proteinExistence type="predicted"/>
<protein>
    <submittedName>
        <fullName evidence="1">Uncharacterized protein</fullName>
    </submittedName>
</protein>
<organism evidence="1 2">
    <name type="scientific">Avena sativa</name>
    <name type="common">Oat</name>
    <dbReference type="NCBI Taxonomy" id="4498"/>
    <lineage>
        <taxon>Eukaryota</taxon>
        <taxon>Viridiplantae</taxon>
        <taxon>Streptophyta</taxon>
        <taxon>Embryophyta</taxon>
        <taxon>Tracheophyta</taxon>
        <taxon>Spermatophyta</taxon>
        <taxon>Magnoliopsida</taxon>
        <taxon>Liliopsida</taxon>
        <taxon>Poales</taxon>
        <taxon>Poaceae</taxon>
        <taxon>BOP clade</taxon>
        <taxon>Pooideae</taxon>
        <taxon>Poodae</taxon>
        <taxon>Poeae</taxon>
        <taxon>Poeae Chloroplast Group 1 (Aveneae type)</taxon>
        <taxon>Aveninae</taxon>
        <taxon>Avena</taxon>
    </lineage>
</organism>